<dbReference type="KEGG" id="soy:115885873"/>
<comment type="similarity">
    <text evidence="3 8">Belongs to the peptidase C19 family.</text>
</comment>
<dbReference type="GO" id="GO:0042981">
    <property type="term" value="P:regulation of apoptotic process"/>
    <property type="evidence" value="ECO:0007669"/>
    <property type="project" value="TreeGrafter"/>
</dbReference>
<gene>
    <name evidence="12" type="primary">LOC115885873</name>
</gene>
<name>A0A6J2YA64_SITOR</name>
<dbReference type="OrthoDB" id="420187at2759"/>
<evidence type="ECO:0000256" key="7">
    <source>
        <dbReference type="ARBA" id="ARBA00022807"/>
    </source>
</evidence>
<keyword evidence="11" id="KW-1185">Reference proteome</keyword>
<dbReference type="GO" id="GO:0006508">
    <property type="term" value="P:proteolysis"/>
    <property type="evidence" value="ECO:0007669"/>
    <property type="project" value="UniProtKB-KW"/>
</dbReference>
<feature type="compositionally biased region" description="Low complexity" evidence="9">
    <location>
        <begin position="442"/>
        <end position="461"/>
    </location>
</feature>
<dbReference type="CTD" id="38648"/>
<dbReference type="EC" id="3.4.19.12" evidence="8"/>
<dbReference type="PANTHER" id="PTHR24006">
    <property type="entry name" value="UBIQUITIN CARBOXYL-TERMINAL HYDROLASE"/>
    <property type="match status" value="1"/>
</dbReference>
<feature type="region of interest" description="Disordered" evidence="9">
    <location>
        <begin position="438"/>
        <end position="649"/>
    </location>
</feature>
<evidence type="ECO:0000313" key="11">
    <source>
        <dbReference type="Proteomes" id="UP000504635"/>
    </source>
</evidence>
<dbReference type="InterPro" id="IPR001394">
    <property type="entry name" value="Peptidase_C19_UCH"/>
</dbReference>
<feature type="compositionally biased region" description="Basic and acidic residues" evidence="9">
    <location>
        <begin position="693"/>
        <end position="718"/>
    </location>
</feature>
<dbReference type="AlphaFoldDB" id="A0A6J2YA64"/>
<dbReference type="Proteomes" id="UP000504635">
    <property type="component" value="Unplaced"/>
</dbReference>
<protein>
    <recommendedName>
        <fullName evidence="8">Ubiquitin carboxyl-terminal hydrolase</fullName>
        <ecNumber evidence="8">3.4.19.12</ecNumber>
    </recommendedName>
</protein>
<dbReference type="RefSeq" id="XP_030760763.1">
    <property type="nucleotide sequence ID" value="XM_030904903.1"/>
</dbReference>
<feature type="compositionally biased region" description="Polar residues" evidence="9">
    <location>
        <begin position="625"/>
        <end position="645"/>
    </location>
</feature>
<evidence type="ECO:0000313" key="12">
    <source>
        <dbReference type="RefSeq" id="XP_030760763.1"/>
    </source>
</evidence>
<evidence type="ECO:0000256" key="9">
    <source>
        <dbReference type="SAM" id="MobiDB-lite"/>
    </source>
</evidence>
<dbReference type="GO" id="GO:0005829">
    <property type="term" value="C:cytosol"/>
    <property type="evidence" value="ECO:0007669"/>
    <property type="project" value="TreeGrafter"/>
</dbReference>
<dbReference type="Pfam" id="PF00443">
    <property type="entry name" value="UCH"/>
    <property type="match status" value="1"/>
</dbReference>
<evidence type="ECO:0000256" key="3">
    <source>
        <dbReference type="ARBA" id="ARBA00009085"/>
    </source>
</evidence>
<dbReference type="GeneID" id="115885873"/>
<comment type="catalytic activity">
    <reaction evidence="1 8">
        <text>Thiol-dependent hydrolysis of ester, thioester, amide, peptide and isopeptide bonds formed by the C-terminal Gly of ubiquitin (a 76-residue protein attached to proteins as an intracellular targeting signal).</text>
        <dbReference type="EC" id="3.4.19.12"/>
    </reaction>
</comment>
<dbReference type="FunFam" id="3.90.70.10:FF:000119">
    <property type="entry name" value="Ubiquitin specific peptidase 36"/>
    <property type="match status" value="1"/>
</dbReference>
<dbReference type="SUPFAM" id="SSF54001">
    <property type="entry name" value="Cysteine proteinases"/>
    <property type="match status" value="1"/>
</dbReference>
<feature type="compositionally biased region" description="Polar residues" evidence="9">
    <location>
        <begin position="501"/>
        <end position="513"/>
    </location>
</feature>
<keyword evidence="4 8" id="KW-0645">Protease</keyword>
<dbReference type="InterPro" id="IPR028889">
    <property type="entry name" value="USP"/>
</dbReference>
<sequence length="790" mass="87947">MPASTFDPVDSALRTSLIRNGNDHGNLDSQLAGSTRKALLSDIDFESAGSYQCSVWDVIKPKHIVLKSGEKQQNSTKQEQDNHGDDTLKLAKHELFPMEKVQLGWSTSGDWSVGAGMVNMGNTCYLNSTLQALFHVPSLVNWLMSDKEHIQECHDTGVCIICAMRKTLQESQQRNVNSIRPVLIYNKLRFVCRNLIPGRQEDAHEFLRYLIEAMEKSYLQRFKDHNKFDSKIKETTPLNQILGGYLRSAVRCLRCGHVSTTFQHFQDLLLDIRKAQTVGEALELYFSREKLDDDSYHCEACQKKVPANKQFSIERAPKVLCIQLKRFSVSNNKITKHVAFKHRLNLTHYVRPRPNTPLIYRLVALVTHMGPTVSCGHYTAVAQAPSGNFYQFDDSMVRSISHQTVFNTNAYIMLYELESQPQAQKSVPVAPKTKVSSTITEAGSTSSANSSAASSASAKSPSPIPLGYTNGKAKVQSPNPKSFGFTSDKMYGPELPPERTIGSTVTNGKQKAVSSSRSTDESSSESSEEEDTSKRAPAPPSHSFSLKEADSSTLNEEPLDRVASPRVSPSSSNLSTSVSSLSSPEVASAAPSPKKTTVTSPSKSLVPYETGDTSGSEDSNHSESNKVTTKTTAGEWQVTSSTDVTSQREKEWCEQKNNKNMEISNGSVVSELFKMSTGGYSVPITTWEGTRSQLDKEVNQEKREERKRSYVDSTDQGRVKHQKVSSSYSNGKSNPGYNPVQEYHNMKNWSNGNGLSSGMNFHHKPFYNGARHKKNFHHKNSFHKNNYRFR</sequence>
<dbReference type="PROSITE" id="PS50235">
    <property type="entry name" value="USP_3"/>
    <property type="match status" value="1"/>
</dbReference>
<proteinExistence type="inferred from homology"/>
<dbReference type="InterPro" id="IPR050164">
    <property type="entry name" value="Peptidase_C19"/>
</dbReference>
<dbReference type="FunCoup" id="A0A6J2YA64">
    <property type="interactions" value="449"/>
</dbReference>
<dbReference type="GO" id="GO:0016579">
    <property type="term" value="P:protein deubiquitination"/>
    <property type="evidence" value="ECO:0007669"/>
    <property type="project" value="InterPro"/>
</dbReference>
<organism evidence="11 12">
    <name type="scientific">Sitophilus oryzae</name>
    <name type="common">Rice weevil</name>
    <name type="synonym">Curculio oryzae</name>
    <dbReference type="NCBI Taxonomy" id="7048"/>
    <lineage>
        <taxon>Eukaryota</taxon>
        <taxon>Metazoa</taxon>
        <taxon>Ecdysozoa</taxon>
        <taxon>Arthropoda</taxon>
        <taxon>Hexapoda</taxon>
        <taxon>Insecta</taxon>
        <taxon>Pterygota</taxon>
        <taxon>Neoptera</taxon>
        <taxon>Endopterygota</taxon>
        <taxon>Coleoptera</taxon>
        <taxon>Polyphaga</taxon>
        <taxon>Cucujiformia</taxon>
        <taxon>Curculionidae</taxon>
        <taxon>Dryophthorinae</taxon>
        <taxon>Sitophilus</taxon>
    </lineage>
</organism>
<evidence type="ECO:0000256" key="4">
    <source>
        <dbReference type="ARBA" id="ARBA00022670"/>
    </source>
</evidence>
<feature type="compositionally biased region" description="Polar residues" evidence="9">
    <location>
        <begin position="594"/>
        <end position="603"/>
    </location>
</feature>
<feature type="compositionally biased region" description="Polar residues" evidence="9">
    <location>
        <begin position="724"/>
        <end position="736"/>
    </location>
</feature>
<reference evidence="12" key="1">
    <citation type="submission" date="2025-08" db="UniProtKB">
        <authorList>
            <consortium name="RefSeq"/>
        </authorList>
    </citation>
    <scope>IDENTIFICATION</scope>
    <source>
        <tissue evidence="12">Gonads</tissue>
    </source>
</reference>
<dbReference type="InterPro" id="IPR018200">
    <property type="entry name" value="USP_CS"/>
</dbReference>
<dbReference type="Gene3D" id="3.90.70.10">
    <property type="entry name" value="Cysteine proteinases"/>
    <property type="match status" value="1"/>
</dbReference>
<evidence type="ECO:0000259" key="10">
    <source>
        <dbReference type="PROSITE" id="PS50235"/>
    </source>
</evidence>
<feature type="compositionally biased region" description="Low complexity" evidence="9">
    <location>
        <begin position="562"/>
        <end position="593"/>
    </location>
</feature>
<dbReference type="InterPro" id="IPR038765">
    <property type="entry name" value="Papain-like_cys_pep_sf"/>
</dbReference>
<evidence type="ECO:0000256" key="2">
    <source>
        <dbReference type="ARBA" id="ARBA00004604"/>
    </source>
</evidence>
<evidence type="ECO:0000256" key="1">
    <source>
        <dbReference type="ARBA" id="ARBA00000707"/>
    </source>
</evidence>
<evidence type="ECO:0000256" key="5">
    <source>
        <dbReference type="ARBA" id="ARBA00022786"/>
    </source>
</evidence>
<keyword evidence="5 8" id="KW-0833">Ubl conjugation pathway</keyword>
<feature type="region of interest" description="Disordered" evidence="9">
    <location>
        <begin position="693"/>
        <end position="740"/>
    </location>
</feature>
<keyword evidence="6 8" id="KW-0378">Hydrolase</keyword>
<accession>A0A6J2YA64</accession>
<dbReference type="InParanoid" id="A0A6J2YA64"/>
<dbReference type="GO" id="GO:0005730">
    <property type="term" value="C:nucleolus"/>
    <property type="evidence" value="ECO:0007669"/>
    <property type="project" value="UniProtKB-SubCell"/>
</dbReference>
<dbReference type="PROSITE" id="PS00973">
    <property type="entry name" value="USP_2"/>
    <property type="match status" value="1"/>
</dbReference>
<feature type="compositionally biased region" description="Acidic residues" evidence="9">
    <location>
        <begin position="522"/>
        <end position="531"/>
    </location>
</feature>
<evidence type="ECO:0000256" key="8">
    <source>
        <dbReference type="RuleBase" id="RU366025"/>
    </source>
</evidence>
<comment type="subcellular location">
    <subcellularLocation>
        <location evidence="2">Nucleus</location>
        <location evidence="2">Nucleolus</location>
    </subcellularLocation>
</comment>
<dbReference type="GO" id="GO:0004843">
    <property type="term" value="F:cysteine-type deubiquitinase activity"/>
    <property type="evidence" value="ECO:0007669"/>
    <property type="project" value="UniProtKB-UniRule"/>
</dbReference>
<keyword evidence="7 8" id="KW-0788">Thiol protease</keyword>
<evidence type="ECO:0000256" key="6">
    <source>
        <dbReference type="ARBA" id="ARBA00022801"/>
    </source>
</evidence>
<dbReference type="PROSITE" id="PS00972">
    <property type="entry name" value="USP_1"/>
    <property type="match status" value="1"/>
</dbReference>
<dbReference type="PANTHER" id="PTHR24006:SF758">
    <property type="entry name" value="UBIQUITIN CARBOXYL-TERMINAL HYDROLASE 36"/>
    <property type="match status" value="1"/>
</dbReference>
<feature type="domain" description="USP" evidence="10">
    <location>
        <begin position="115"/>
        <end position="418"/>
    </location>
</feature>